<reference evidence="1" key="2">
    <citation type="journal article" date="2022" name="Microbiol. Resour. Announc.">
        <title>Metagenome Sequencing to Explore Phylogenomics of Terrestrial Cyanobacteria.</title>
        <authorList>
            <person name="Ward R.D."/>
            <person name="Stajich J.E."/>
            <person name="Johansen J.R."/>
            <person name="Huntemann M."/>
            <person name="Clum A."/>
            <person name="Foster B."/>
            <person name="Foster B."/>
            <person name="Roux S."/>
            <person name="Palaniappan K."/>
            <person name="Varghese N."/>
            <person name="Mukherjee S."/>
            <person name="Reddy T.B.K."/>
            <person name="Daum C."/>
            <person name="Copeland A."/>
            <person name="Chen I.A."/>
            <person name="Ivanova N.N."/>
            <person name="Kyrpides N.C."/>
            <person name="Shapiro N."/>
            <person name="Eloe-Fadrosh E.A."/>
            <person name="Pietrasiak N."/>
        </authorList>
    </citation>
    <scope>NUCLEOTIDE SEQUENCE</scope>
    <source>
        <strain evidence="1">HA4357-MV3</strain>
    </source>
</reference>
<accession>A0A9E3H8B2</accession>
<dbReference type="EMBL" id="JAHHHW010000085">
    <property type="protein sequence ID" value="MBW4432457.1"/>
    <property type="molecule type" value="Genomic_DNA"/>
</dbReference>
<dbReference type="AlphaFoldDB" id="A0A9E3H8B2"/>
<protein>
    <submittedName>
        <fullName evidence="1">Uncharacterized protein</fullName>
    </submittedName>
</protein>
<evidence type="ECO:0000313" key="1">
    <source>
        <dbReference type="EMBL" id="MBW4432457.1"/>
    </source>
</evidence>
<name>A0A9E3H8B2_9NOST</name>
<evidence type="ECO:0000313" key="2">
    <source>
        <dbReference type="Proteomes" id="UP000813215"/>
    </source>
</evidence>
<sequence>MIPLILGAVAIGSAAFGALKGTEGVSNMNEASKIGKRAQKRHENAVSELKEYWEGTNKLAEEYGHFQLDVMMRTIGRFVYFIERNIGKAKQSEKEFLEGLDGISVQQMKEYKTAALEAEQFFKGGVKAVGAAAAGYGGAMGLATSVGVASTGTLIGSLSGAAAWNATLAWLGGGSLAAGGGGMALGTVVLGGITVGPALAIGGFVLASEGEKALTKAREYEAEVKIAIAKIDATKDFMQQVKRRITELRNLLESLNNFAVLGLNELESLPSFNKNRDASKFQQIGLLVKALAEIMKTPVLDSEGQLNPATATIQAKYRTLGGN</sequence>
<dbReference type="Proteomes" id="UP000813215">
    <property type="component" value="Unassembled WGS sequence"/>
</dbReference>
<comment type="caution">
    <text evidence="1">The sequence shown here is derived from an EMBL/GenBank/DDBJ whole genome shotgun (WGS) entry which is preliminary data.</text>
</comment>
<organism evidence="1 2">
    <name type="scientific">Pelatocladus maniniholoensis HA4357-MV3</name>
    <dbReference type="NCBI Taxonomy" id="1117104"/>
    <lineage>
        <taxon>Bacteria</taxon>
        <taxon>Bacillati</taxon>
        <taxon>Cyanobacteriota</taxon>
        <taxon>Cyanophyceae</taxon>
        <taxon>Nostocales</taxon>
        <taxon>Nostocaceae</taxon>
        <taxon>Pelatocladus</taxon>
    </lineage>
</organism>
<reference evidence="1" key="1">
    <citation type="submission" date="2021-05" db="EMBL/GenBank/DDBJ databases">
        <authorList>
            <person name="Pietrasiak N."/>
            <person name="Ward R."/>
            <person name="Stajich J.E."/>
            <person name="Kurbessoian T."/>
        </authorList>
    </citation>
    <scope>NUCLEOTIDE SEQUENCE</scope>
    <source>
        <strain evidence="1">HA4357-MV3</strain>
    </source>
</reference>
<gene>
    <name evidence="1" type="ORF">KME28_12160</name>
</gene>
<proteinExistence type="predicted"/>